<evidence type="ECO:0000259" key="12">
    <source>
        <dbReference type="Pfam" id="PF00593"/>
    </source>
</evidence>
<evidence type="ECO:0000259" key="13">
    <source>
        <dbReference type="Pfam" id="PF07715"/>
    </source>
</evidence>
<dbReference type="Proteomes" id="UP000536441">
    <property type="component" value="Unassembled WGS sequence"/>
</dbReference>
<evidence type="ECO:0000256" key="2">
    <source>
        <dbReference type="ARBA" id="ARBA00022448"/>
    </source>
</evidence>
<dbReference type="InterPro" id="IPR036942">
    <property type="entry name" value="Beta-barrel_TonB_sf"/>
</dbReference>
<keyword evidence="7 8" id="KW-0998">Cell outer membrane</keyword>
<evidence type="ECO:0000256" key="1">
    <source>
        <dbReference type="ARBA" id="ARBA00004571"/>
    </source>
</evidence>
<dbReference type="PROSITE" id="PS52016">
    <property type="entry name" value="TONB_DEPENDENT_REC_3"/>
    <property type="match status" value="1"/>
</dbReference>
<dbReference type="RefSeq" id="WP_175311659.1">
    <property type="nucleotide sequence ID" value="NZ_CBCRYR010000014.1"/>
</dbReference>
<evidence type="ECO:0000313" key="15">
    <source>
        <dbReference type="Proteomes" id="UP000536441"/>
    </source>
</evidence>
<dbReference type="InterPro" id="IPR037066">
    <property type="entry name" value="Plug_dom_sf"/>
</dbReference>
<feature type="domain" description="TonB-dependent receptor-like beta-barrel" evidence="12">
    <location>
        <begin position="520"/>
        <end position="1069"/>
    </location>
</feature>
<evidence type="ECO:0000256" key="9">
    <source>
        <dbReference type="RuleBase" id="RU003357"/>
    </source>
</evidence>
<name>A0A7Y6B4W7_9SPHN</name>
<keyword evidence="6 8" id="KW-0472">Membrane</keyword>
<dbReference type="InterPro" id="IPR000531">
    <property type="entry name" value="Beta-barrel_TonB"/>
</dbReference>
<dbReference type="InterPro" id="IPR039426">
    <property type="entry name" value="TonB-dep_rcpt-like"/>
</dbReference>
<evidence type="ECO:0000256" key="10">
    <source>
        <dbReference type="SAM" id="MobiDB-lite"/>
    </source>
</evidence>
<dbReference type="Gene3D" id="2.40.170.20">
    <property type="entry name" value="TonB-dependent receptor, beta-barrel domain"/>
    <property type="match status" value="1"/>
</dbReference>
<dbReference type="InterPro" id="IPR012910">
    <property type="entry name" value="Plug_dom"/>
</dbReference>
<accession>A0A7Y6B4W7</accession>
<feature type="region of interest" description="Disordered" evidence="10">
    <location>
        <begin position="27"/>
        <end position="61"/>
    </location>
</feature>
<dbReference type="Gene3D" id="2.170.130.10">
    <property type="entry name" value="TonB-dependent receptor, plug domain"/>
    <property type="match status" value="1"/>
</dbReference>
<feature type="domain" description="TonB-dependent receptor plug" evidence="13">
    <location>
        <begin position="75"/>
        <end position="191"/>
    </location>
</feature>
<feature type="signal peptide" evidence="11">
    <location>
        <begin position="1"/>
        <end position="24"/>
    </location>
</feature>
<keyword evidence="5 9" id="KW-0798">TonB box</keyword>
<dbReference type="AlphaFoldDB" id="A0A7Y6B4W7"/>
<evidence type="ECO:0000256" key="5">
    <source>
        <dbReference type="ARBA" id="ARBA00023077"/>
    </source>
</evidence>
<keyword evidence="14" id="KW-0675">Receptor</keyword>
<dbReference type="EMBL" id="JABMCH010000062">
    <property type="protein sequence ID" value="NUU47055.1"/>
    <property type="molecule type" value="Genomic_DNA"/>
</dbReference>
<dbReference type="PANTHER" id="PTHR47234">
    <property type="match status" value="1"/>
</dbReference>
<evidence type="ECO:0000256" key="6">
    <source>
        <dbReference type="ARBA" id="ARBA00023136"/>
    </source>
</evidence>
<keyword evidence="4 8" id="KW-0812">Transmembrane</keyword>
<evidence type="ECO:0000256" key="4">
    <source>
        <dbReference type="ARBA" id="ARBA00022692"/>
    </source>
</evidence>
<evidence type="ECO:0000313" key="14">
    <source>
        <dbReference type="EMBL" id="NUU47055.1"/>
    </source>
</evidence>
<keyword evidence="11" id="KW-0732">Signal</keyword>
<comment type="subcellular location">
    <subcellularLocation>
        <location evidence="1 8">Cell outer membrane</location>
        <topology evidence="1 8">Multi-pass membrane protein</topology>
    </subcellularLocation>
</comment>
<keyword evidence="15" id="KW-1185">Reference proteome</keyword>
<evidence type="ECO:0000256" key="3">
    <source>
        <dbReference type="ARBA" id="ARBA00022452"/>
    </source>
</evidence>
<feature type="chain" id="PRO_5031516825" evidence="11">
    <location>
        <begin position="25"/>
        <end position="1103"/>
    </location>
</feature>
<evidence type="ECO:0000256" key="11">
    <source>
        <dbReference type="SAM" id="SignalP"/>
    </source>
</evidence>
<dbReference type="Pfam" id="PF07715">
    <property type="entry name" value="Plug"/>
    <property type="match status" value="1"/>
</dbReference>
<sequence>MKFRALLGVSALASTLALAFPANAQTTSDAQAADPTIGGQTVDSNNPNSDAQANEQDAANRDVVVTGSRIRRPNDESPVPITTLTAAELGVTARTAIGDVLNDLPQLQSTYSQANSTRFLGTAGLNLLDLRGLGTQRTLVLVNGRRHVGSDILVNAVSVDINTIPTDLIKSVDLVTGGNSATYGSDALAGVVNFILRDDFEGLQVRGQGAVSSRGDAGSYFTSVLGGKNFAEGRGNIAVNLEYSHQNELYASQRDYLRQTDGFVAVDSDAAGRAAGQRFINYDGIPDSVFFRDVRVGTFSAGGTVAFASPSGACGRDNTPTAAFGNAGRPFTCNYLFQPGGSLAAQTGSRVGLGTTIGSGTAANPISASSTPTGAFIGGNGDTRREGQLLQILPRLDRYSANLIGHFTVSDAFVPFIEAKYSRTDSLGQGSSGPAFFTGSTLDAFYERPRLDNPFLSADARATLTAQALGLANAGFNPTNGQRFQATSTLTAAQVQANTVNAINSGSYRFILRKNLTDLGVRTEEARRETFRIVGGVRGDFNDDWNYELSVNYGQFNERTKVLGNLNTQRALLALDAVRNSSGQIVCGSQIDPSRAYDDITGNAATLAADIAACQPLNPFGVGSVSQAAKNYVLTDTVSRGKITQLDVMGYISGDLSQLFTLPGGDVGFSLGGEYRRETAFYQQDPLVEQGYTFYNAIAKFAPPSFEVKEAFGEVRIPLLKDLPLIQQLAVDGAARVSDYKGSAGTVWAYSGNVVWAPVRDLRFRANYSRSVRAPNLADLYSPQSQNFASVGDPCSARNIAGGTQYRAANCAAAGIPSTYDYVYAQTLEILSGGNPDLNVEKSDSYTYGVQFQPSFIPGLSISADYYNIKVNDVITAPSAQGIINSCYDSPTAGNQFCQLFQRVPAGQTGPNGEEAYRIIEGSLRQTLLNYAKLQVRGIDFALNYDKRIGNVLLTNHIIYTHVLQNDSFIDPTQPGYADTVVGELGAPRDQVNWNIGADFGTVFANVQMRYLTKQSVGAIENHTTFQGREPQNMDDYDIPFYPDVFYMDLKFGVNITKFTNFYLGVDNVTDRLPPLGASGIGAGSGIFEPLGRKFYAGFQARF</sequence>
<evidence type="ECO:0000256" key="8">
    <source>
        <dbReference type="PROSITE-ProRule" id="PRU01360"/>
    </source>
</evidence>
<reference evidence="14 15" key="1">
    <citation type="submission" date="2020-05" db="EMBL/GenBank/DDBJ databases">
        <title>Genome Sequencing of Type Strains.</title>
        <authorList>
            <person name="Lemaire J.F."/>
            <person name="Inderbitzin P."/>
            <person name="Gregorio O.A."/>
            <person name="Collins S.B."/>
            <person name="Wespe N."/>
            <person name="Knight-Connoni V."/>
        </authorList>
    </citation>
    <scope>NUCLEOTIDE SEQUENCE [LARGE SCALE GENOMIC DNA]</scope>
    <source>
        <strain evidence="14 15">DSM 100049</strain>
    </source>
</reference>
<dbReference type="Pfam" id="PF00593">
    <property type="entry name" value="TonB_dep_Rec_b-barrel"/>
    <property type="match status" value="1"/>
</dbReference>
<evidence type="ECO:0000256" key="7">
    <source>
        <dbReference type="ARBA" id="ARBA00023237"/>
    </source>
</evidence>
<protein>
    <submittedName>
        <fullName evidence="14">TonB-dependent receptor</fullName>
    </submittedName>
</protein>
<gene>
    <name evidence="14" type="ORF">HP438_08725</name>
</gene>
<dbReference type="SUPFAM" id="SSF56935">
    <property type="entry name" value="Porins"/>
    <property type="match status" value="1"/>
</dbReference>
<comment type="caution">
    <text evidence="14">The sequence shown here is derived from an EMBL/GenBank/DDBJ whole genome shotgun (WGS) entry which is preliminary data.</text>
</comment>
<keyword evidence="3 8" id="KW-1134">Transmembrane beta strand</keyword>
<organism evidence="14 15">
    <name type="scientific">Sphingomonas zeae</name>
    <dbReference type="NCBI Taxonomy" id="1646122"/>
    <lineage>
        <taxon>Bacteria</taxon>
        <taxon>Pseudomonadati</taxon>
        <taxon>Pseudomonadota</taxon>
        <taxon>Alphaproteobacteria</taxon>
        <taxon>Sphingomonadales</taxon>
        <taxon>Sphingomonadaceae</taxon>
        <taxon>Sphingomonas</taxon>
    </lineage>
</organism>
<proteinExistence type="inferred from homology"/>
<keyword evidence="2 8" id="KW-0813">Transport</keyword>
<dbReference type="PANTHER" id="PTHR47234:SF2">
    <property type="entry name" value="TONB-DEPENDENT RECEPTOR"/>
    <property type="match status" value="1"/>
</dbReference>
<comment type="similarity">
    <text evidence="8 9">Belongs to the TonB-dependent receptor family.</text>
</comment>
<dbReference type="GO" id="GO:0009279">
    <property type="term" value="C:cell outer membrane"/>
    <property type="evidence" value="ECO:0007669"/>
    <property type="project" value="UniProtKB-SubCell"/>
</dbReference>
<feature type="compositionally biased region" description="Polar residues" evidence="10">
    <location>
        <begin position="38"/>
        <end position="57"/>
    </location>
</feature>